<dbReference type="Gene3D" id="3.50.50.60">
    <property type="entry name" value="FAD/NAD(P)-binding domain"/>
    <property type="match status" value="1"/>
</dbReference>
<organism evidence="7 8">
    <name type="scientific">Salinomyces thailandicus</name>
    <dbReference type="NCBI Taxonomy" id="706561"/>
    <lineage>
        <taxon>Eukaryota</taxon>
        <taxon>Fungi</taxon>
        <taxon>Dikarya</taxon>
        <taxon>Ascomycota</taxon>
        <taxon>Pezizomycotina</taxon>
        <taxon>Dothideomycetes</taxon>
        <taxon>Dothideomycetidae</taxon>
        <taxon>Mycosphaerellales</taxon>
        <taxon>Teratosphaeriaceae</taxon>
        <taxon>Salinomyces</taxon>
    </lineage>
</organism>
<comment type="caution">
    <text evidence="7">The sequence shown here is derived from an EMBL/GenBank/DDBJ whole genome shotgun (WGS) entry which is preliminary data.</text>
</comment>
<name>A0A4U0TPL5_9PEZI</name>
<proteinExistence type="inferred from homology"/>
<comment type="similarity">
    <text evidence="2">Belongs to the MSOX/MTOX family.</text>
</comment>
<evidence type="ECO:0000256" key="1">
    <source>
        <dbReference type="ARBA" id="ARBA00001974"/>
    </source>
</evidence>
<evidence type="ECO:0000256" key="4">
    <source>
        <dbReference type="ARBA" id="ARBA00022827"/>
    </source>
</evidence>
<reference evidence="7 8" key="1">
    <citation type="submission" date="2017-03" db="EMBL/GenBank/DDBJ databases">
        <title>Genomes of endolithic fungi from Antarctica.</title>
        <authorList>
            <person name="Coleine C."/>
            <person name="Masonjones S."/>
            <person name="Stajich J.E."/>
        </authorList>
    </citation>
    <scope>NUCLEOTIDE SEQUENCE [LARGE SCALE GENOMIC DNA]</scope>
    <source>
        <strain evidence="7 8">CCFEE 6315</strain>
    </source>
</reference>
<dbReference type="GO" id="GO:0051698">
    <property type="term" value="F:saccharopine oxidase activity"/>
    <property type="evidence" value="ECO:0007669"/>
    <property type="project" value="TreeGrafter"/>
</dbReference>
<dbReference type="Proteomes" id="UP000308549">
    <property type="component" value="Unassembled WGS sequence"/>
</dbReference>
<keyword evidence="3" id="KW-0285">Flavoprotein</keyword>
<comment type="cofactor">
    <cofactor evidence="1">
        <name>FAD</name>
        <dbReference type="ChEBI" id="CHEBI:57692"/>
    </cofactor>
</comment>
<accession>A0A4U0TPL5</accession>
<feature type="domain" description="FAD dependent oxidoreductase" evidence="6">
    <location>
        <begin position="11"/>
        <end position="379"/>
    </location>
</feature>
<dbReference type="InterPro" id="IPR045170">
    <property type="entry name" value="MTOX"/>
</dbReference>
<evidence type="ECO:0000259" key="6">
    <source>
        <dbReference type="Pfam" id="PF01266"/>
    </source>
</evidence>
<evidence type="ECO:0000256" key="5">
    <source>
        <dbReference type="ARBA" id="ARBA00023002"/>
    </source>
</evidence>
<evidence type="ECO:0000313" key="7">
    <source>
        <dbReference type="EMBL" id="TKA23796.1"/>
    </source>
</evidence>
<evidence type="ECO:0000313" key="8">
    <source>
        <dbReference type="Proteomes" id="UP000308549"/>
    </source>
</evidence>
<dbReference type="InterPro" id="IPR006076">
    <property type="entry name" value="FAD-dep_OxRdtase"/>
</dbReference>
<dbReference type="SUPFAM" id="SSF51905">
    <property type="entry name" value="FAD/NAD(P)-binding domain"/>
    <property type="match status" value="1"/>
</dbReference>
<evidence type="ECO:0000256" key="2">
    <source>
        <dbReference type="ARBA" id="ARBA00010989"/>
    </source>
</evidence>
<evidence type="ECO:0000256" key="3">
    <source>
        <dbReference type="ARBA" id="ARBA00022630"/>
    </source>
</evidence>
<protein>
    <recommendedName>
        <fullName evidence="6">FAD dependent oxidoreductase domain-containing protein</fullName>
    </recommendedName>
</protein>
<dbReference type="Gene3D" id="3.30.9.10">
    <property type="entry name" value="D-Amino Acid Oxidase, subunit A, domain 2"/>
    <property type="match status" value="1"/>
</dbReference>
<keyword evidence="8" id="KW-1185">Reference proteome</keyword>
<dbReference type="EMBL" id="NAJL01000051">
    <property type="protein sequence ID" value="TKA23796.1"/>
    <property type="molecule type" value="Genomic_DNA"/>
</dbReference>
<dbReference type="InterPro" id="IPR036188">
    <property type="entry name" value="FAD/NAD-bd_sf"/>
</dbReference>
<dbReference type="PANTHER" id="PTHR10961">
    <property type="entry name" value="PEROXISOMAL SARCOSINE OXIDASE"/>
    <property type="match status" value="1"/>
</dbReference>
<dbReference type="Pfam" id="PF01266">
    <property type="entry name" value="DAO"/>
    <property type="match status" value="1"/>
</dbReference>
<sequence length="441" mass="48885">MPKTIACNESILIVGGGTFGTSTAYHLVERGYQNVKVLDRFPPPSEIAAGNDINKVIRADYPDALYANLATESLQYWQDEQGLFGGLYHRIGWLLAAPKKGSSLSFIQSSIKTAGERGYEQAKPIPAEEVRRKWPAYCGLMEGWKIFHNSSAGWADARTALKRMAEAAMSKGAKYVCGDAGYVKQLLFDQNGGCVGARSADGSTHYASRVVLAAGAAAGNLLDMKGQLVAKGHTVGHIQLSPAEYEKYKDVPIIDHFEGGIMFPPQQDRIIKLGAVQFVTSRNPACKGSPSLPRYRCDNPGDDIPKPVEEQMREWVRQITPQLADRLWFETRICWDADMPDFNFLVGQHPEHEGLSLAVGGSAHGFKFLPVIGKYVVEMLEGQLDRETEGQWRWRPEMEMRNRGDDPHPLSLIDLHNVPGWSRESVSQRHCTDGLGKKQDT</sequence>
<keyword evidence="4" id="KW-0274">FAD</keyword>
<dbReference type="OrthoDB" id="2219495at2759"/>
<dbReference type="PANTHER" id="PTHR10961:SF26">
    <property type="entry name" value="L-SACCHAROPINE OXIDASE"/>
    <property type="match status" value="1"/>
</dbReference>
<dbReference type="GO" id="GO:0050660">
    <property type="term" value="F:flavin adenine dinucleotide binding"/>
    <property type="evidence" value="ECO:0007669"/>
    <property type="project" value="InterPro"/>
</dbReference>
<keyword evidence="5" id="KW-0560">Oxidoreductase</keyword>
<dbReference type="GO" id="GO:0008115">
    <property type="term" value="F:sarcosine oxidase activity"/>
    <property type="evidence" value="ECO:0007669"/>
    <property type="project" value="TreeGrafter"/>
</dbReference>
<gene>
    <name evidence="7" type="ORF">B0A50_07078</name>
</gene>
<dbReference type="AlphaFoldDB" id="A0A4U0TPL5"/>